<organism evidence="2 3">
    <name type="scientific">Coniophora puteana (strain RWD-64-598)</name>
    <name type="common">Brown rot fungus</name>
    <dbReference type="NCBI Taxonomy" id="741705"/>
    <lineage>
        <taxon>Eukaryota</taxon>
        <taxon>Fungi</taxon>
        <taxon>Dikarya</taxon>
        <taxon>Basidiomycota</taxon>
        <taxon>Agaricomycotina</taxon>
        <taxon>Agaricomycetes</taxon>
        <taxon>Agaricomycetidae</taxon>
        <taxon>Boletales</taxon>
        <taxon>Coniophorineae</taxon>
        <taxon>Coniophoraceae</taxon>
        <taxon>Coniophora</taxon>
    </lineage>
</organism>
<keyword evidence="3" id="KW-1185">Reference proteome</keyword>
<accession>A0A5M3N844</accession>
<dbReference type="AlphaFoldDB" id="A0A5M3N844"/>
<dbReference type="KEGG" id="cput:CONPUDRAFT_149356"/>
<dbReference type="Proteomes" id="UP000053558">
    <property type="component" value="Unassembled WGS sequence"/>
</dbReference>
<gene>
    <name evidence="2" type="ORF">CONPUDRAFT_149356</name>
</gene>
<sequence length="66" mass="7385">MPPTAKEGRTPPLRHCNRFSEDSERDAHDLGKWAAIEHLEHPIVQPLLSFLAASPDTAFRCPKTPP</sequence>
<name>A0A5M3N844_CONPW</name>
<comment type="caution">
    <text evidence="2">The sequence shown here is derived from an EMBL/GenBank/DDBJ whole genome shotgun (WGS) entry which is preliminary data.</text>
</comment>
<reference evidence="3" key="1">
    <citation type="journal article" date="2012" name="Science">
        <title>The Paleozoic origin of enzymatic lignin decomposition reconstructed from 31 fungal genomes.</title>
        <authorList>
            <person name="Floudas D."/>
            <person name="Binder M."/>
            <person name="Riley R."/>
            <person name="Barry K."/>
            <person name="Blanchette R.A."/>
            <person name="Henrissat B."/>
            <person name="Martinez A.T."/>
            <person name="Otillar R."/>
            <person name="Spatafora J.W."/>
            <person name="Yadav J.S."/>
            <person name="Aerts A."/>
            <person name="Benoit I."/>
            <person name="Boyd A."/>
            <person name="Carlson A."/>
            <person name="Copeland A."/>
            <person name="Coutinho P.M."/>
            <person name="de Vries R.P."/>
            <person name="Ferreira P."/>
            <person name="Findley K."/>
            <person name="Foster B."/>
            <person name="Gaskell J."/>
            <person name="Glotzer D."/>
            <person name="Gorecki P."/>
            <person name="Heitman J."/>
            <person name="Hesse C."/>
            <person name="Hori C."/>
            <person name="Igarashi K."/>
            <person name="Jurgens J.A."/>
            <person name="Kallen N."/>
            <person name="Kersten P."/>
            <person name="Kohler A."/>
            <person name="Kuees U."/>
            <person name="Kumar T.K.A."/>
            <person name="Kuo A."/>
            <person name="LaButti K."/>
            <person name="Larrondo L.F."/>
            <person name="Lindquist E."/>
            <person name="Ling A."/>
            <person name="Lombard V."/>
            <person name="Lucas S."/>
            <person name="Lundell T."/>
            <person name="Martin R."/>
            <person name="McLaughlin D.J."/>
            <person name="Morgenstern I."/>
            <person name="Morin E."/>
            <person name="Murat C."/>
            <person name="Nagy L.G."/>
            <person name="Nolan M."/>
            <person name="Ohm R.A."/>
            <person name="Patyshakuliyeva A."/>
            <person name="Rokas A."/>
            <person name="Ruiz-Duenas F.J."/>
            <person name="Sabat G."/>
            <person name="Salamov A."/>
            <person name="Samejima M."/>
            <person name="Schmutz J."/>
            <person name="Slot J.C."/>
            <person name="St John F."/>
            <person name="Stenlid J."/>
            <person name="Sun H."/>
            <person name="Sun S."/>
            <person name="Syed K."/>
            <person name="Tsang A."/>
            <person name="Wiebenga A."/>
            <person name="Young D."/>
            <person name="Pisabarro A."/>
            <person name="Eastwood D.C."/>
            <person name="Martin F."/>
            <person name="Cullen D."/>
            <person name="Grigoriev I.V."/>
            <person name="Hibbett D.S."/>
        </authorList>
    </citation>
    <scope>NUCLEOTIDE SEQUENCE [LARGE SCALE GENOMIC DNA]</scope>
    <source>
        <strain evidence="3">RWD-64-598 SS2</strain>
    </source>
</reference>
<dbReference type="GeneID" id="19202581"/>
<feature type="region of interest" description="Disordered" evidence="1">
    <location>
        <begin position="1"/>
        <end position="24"/>
    </location>
</feature>
<evidence type="ECO:0000256" key="1">
    <source>
        <dbReference type="SAM" id="MobiDB-lite"/>
    </source>
</evidence>
<dbReference type="EMBL" id="JH711573">
    <property type="protein sequence ID" value="EIW87327.1"/>
    <property type="molecule type" value="Genomic_DNA"/>
</dbReference>
<evidence type="ECO:0000313" key="3">
    <source>
        <dbReference type="Proteomes" id="UP000053558"/>
    </source>
</evidence>
<protein>
    <submittedName>
        <fullName evidence="2">Uncharacterized protein</fullName>
    </submittedName>
</protein>
<evidence type="ECO:0000313" key="2">
    <source>
        <dbReference type="EMBL" id="EIW87327.1"/>
    </source>
</evidence>
<dbReference type="RefSeq" id="XP_007763854.1">
    <property type="nucleotide sequence ID" value="XM_007765664.1"/>
</dbReference>
<proteinExistence type="predicted"/>